<dbReference type="EMBL" id="PDUD01000056">
    <property type="protein sequence ID" value="PHN01350.1"/>
    <property type="molecule type" value="Genomic_DNA"/>
</dbReference>
<dbReference type="AlphaFoldDB" id="A0A2D0MYU5"/>
<name>A0A2D0MYU5_FLAN2</name>
<evidence type="ECO:0000313" key="2">
    <source>
        <dbReference type="EMBL" id="PHN01350.1"/>
    </source>
</evidence>
<keyword evidence="1" id="KW-0732">Signal</keyword>
<dbReference type="GO" id="GO:0043165">
    <property type="term" value="P:Gram-negative-bacterium-type cell outer membrane assembly"/>
    <property type="evidence" value="ECO:0007669"/>
    <property type="project" value="InterPro"/>
</dbReference>
<feature type="chain" id="PRO_5012903641" description="Lipopolysaccharide-assembly" evidence="1">
    <location>
        <begin position="27"/>
        <end position="172"/>
    </location>
</feature>
<feature type="signal peptide" evidence="1">
    <location>
        <begin position="1"/>
        <end position="26"/>
    </location>
</feature>
<dbReference type="OrthoDB" id="9790776at2"/>
<reference evidence="2 3" key="1">
    <citation type="submission" date="2017-10" db="EMBL/GenBank/DDBJ databases">
        <title>The draft genome sequence of Lewinella nigricans NBRC 102662.</title>
        <authorList>
            <person name="Wang K."/>
        </authorList>
    </citation>
    <scope>NUCLEOTIDE SEQUENCE [LARGE SCALE GENOMIC DNA]</scope>
    <source>
        <strain evidence="2 3">NBRC 102662</strain>
    </source>
</reference>
<protein>
    <recommendedName>
        <fullName evidence="4">Lipopolysaccharide-assembly</fullName>
    </recommendedName>
</protein>
<evidence type="ECO:0000313" key="3">
    <source>
        <dbReference type="Proteomes" id="UP000223913"/>
    </source>
</evidence>
<sequence length="172" mass="19578">MFQSKPFPFIAGLLLLSMVSSCYTFSGISVDYTVMKTYYVGNFQNNALNSPPILPQTLAEALREKVRRESRLVQSDVDPDIEFVGTLVDFRVTAEAPQGGNNRESTAVNRLTIVTAIEYINYKDEEKGWKSNFSFFYDYPSNTDLSSIQDEAIEVISDQMMEDIFNKAFTDW</sequence>
<proteinExistence type="predicted"/>
<comment type="caution">
    <text evidence="2">The sequence shown here is derived from an EMBL/GenBank/DDBJ whole genome shotgun (WGS) entry which is preliminary data.</text>
</comment>
<dbReference type="Pfam" id="PF04390">
    <property type="entry name" value="LptE"/>
    <property type="match status" value="1"/>
</dbReference>
<dbReference type="PROSITE" id="PS51257">
    <property type="entry name" value="PROKAR_LIPOPROTEIN"/>
    <property type="match status" value="1"/>
</dbReference>
<dbReference type="InterPro" id="IPR007485">
    <property type="entry name" value="LPS_assembly_LptE"/>
</dbReference>
<dbReference type="Proteomes" id="UP000223913">
    <property type="component" value="Unassembled WGS sequence"/>
</dbReference>
<keyword evidence="3" id="KW-1185">Reference proteome</keyword>
<dbReference type="GO" id="GO:0019867">
    <property type="term" value="C:outer membrane"/>
    <property type="evidence" value="ECO:0007669"/>
    <property type="project" value="InterPro"/>
</dbReference>
<evidence type="ECO:0000256" key="1">
    <source>
        <dbReference type="SAM" id="SignalP"/>
    </source>
</evidence>
<organism evidence="2 3">
    <name type="scientific">Flavilitoribacter nigricans (strain ATCC 23147 / DSM 23189 / NBRC 102662 / NCIMB 1420 / SS-2)</name>
    <name type="common">Lewinella nigricans</name>
    <dbReference type="NCBI Taxonomy" id="1122177"/>
    <lineage>
        <taxon>Bacteria</taxon>
        <taxon>Pseudomonadati</taxon>
        <taxon>Bacteroidota</taxon>
        <taxon>Saprospiria</taxon>
        <taxon>Saprospirales</taxon>
        <taxon>Lewinellaceae</taxon>
        <taxon>Flavilitoribacter</taxon>
    </lineage>
</organism>
<evidence type="ECO:0008006" key="4">
    <source>
        <dbReference type="Google" id="ProtNLM"/>
    </source>
</evidence>
<accession>A0A2D0MYU5</accession>
<dbReference type="RefSeq" id="WP_099155219.1">
    <property type="nucleotide sequence ID" value="NZ_PDUD01000056.1"/>
</dbReference>
<gene>
    <name evidence="2" type="ORF">CRP01_37430</name>
</gene>